<evidence type="ECO:0000259" key="13">
    <source>
        <dbReference type="Pfam" id="PF01494"/>
    </source>
</evidence>
<evidence type="ECO:0000256" key="2">
    <source>
        <dbReference type="ARBA" id="ARBA00005349"/>
    </source>
</evidence>
<keyword evidence="3 11" id="KW-0285">Flavoprotein</keyword>
<sequence length="534" mass="57176">MPARLSLSISHVVCSFCRKSLAPAQQRRFASKIASNPEIYDVVTVGGGPAGLALLAALKSSPITSRLKTALIETQDLMKLRQWTAQPDQFSNRASSLTPSSVAFLESIGAWQHVDQARVQAYDEMQVWDAANSAAIQFDWSAETQQYNAPPQTVATMTENANLTKGLLERIAELGAGESSLLSSTSVSSITNGEDDPEGLNLSNWPVLTLEPTISSSSSSSGSPTQAQPSTIAARLLVGADGFNSPVRSFAGINSHGWDYDRHGVVATLTVQPPDNDDSTTTFNLFADEPLLNRATAYQRFLPQLGGPIAILPLPNNHASLVWSTKPTYASYLKSLPPSEQVTMINAALRLSQTDVKYLFTLPSSSSDTHDSELRWRLQHTPAPSLNRQPPMVTSVQENSLASFPLRFRHATTLVNPRIALIGDAAHTVHPLAGQGLNLGLADARALVSTLAYAVTHGMDIGDPMTLERYGRERFGKGLLMASGVDALNTLYQLGSGGDGIMARGIGQARGWGMKIVDGGFVPGLKGLIMKQAS</sequence>
<keyword evidence="15" id="KW-1185">Reference proteome</keyword>
<evidence type="ECO:0000256" key="9">
    <source>
        <dbReference type="ARBA" id="ARBA00023128"/>
    </source>
</evidence>
<dbReference type="STRING" id="1442369.A0A0D2I7N5"/>
<dbReference type="Pfam" id="PF01494">
    <property type="entry name" value="FAD_binding_3"/>
    <property type="match status" value="1"/>
</dbReference>
<proteinExistence type="inferred from homology"/>
<organism evidence="14 15">
    <name type="scientific">Rhinocladiella mackenziei CBS 650.93</name>
    <dbReference type="NCBI Taxonomy" id="1442369"/>
    <lineage>
        <taxon>Eukaryota</taxon>
        <taxon>Fungi</taxon>
        <taxon>Dikarya</taxon>
        <taxon>Ascomycota</taxon>
        <taxon>Pezizomycotina</taxon>
        <taxon>Eurotiomycetes</taxon>
        <taxon>Chaetothyriomycetidae</taxon>
        <taxon>Chaetothyriales</taxon>
        <taxon>Herpotrichiellaceae</taxon>
        <taxon>Rhinocladiella</taxon>
    </lineage>
</organism>
<dbReference type="EMBL" id="KN847481">
    <property type="protein sequence ID" value="KIX01864.1"/>
    <property type="molecule type" value="Genomic_DNA"/>
</dbReference>
<dbReference type="PANTHER" id="PTHR43876:SF7">
    <property type="entry name" value="UBIQUINONE BIOSYNTHESIS MONOOXYGENASE COQ6, MITOCHONDRIAL"/>
    <property type="match status" value="1"/>
</dbReference>
<keyword evidence="6 11" id="KW-0274">FAD</keyword>
<dbReference type="HAMAP" id="MF_03193">
    <property type="entry name" value="COQ6_monooxygenase"/>
    <property type="match status" value="1"/>
</dbReference>
<dbReference type="GO" id="GO:0120538">
    <property type="term" value="F:2-methoxy-6-polyprenolphenol 4-hydroxylase activity"/>
    <property type="evidence" value="ECO:0007669"/>
    <property type="project" value="UniProtKB-EC"/>
</dbReference>
<protein>
    <recommendedName>
        <fullName evidence="11">Ubiquinone biosynthesis monooxygenase COQ6, mitochondrial</fullName>
        <ecNumber evidence="11">1.14.15.45</ecNumber>
    </recommendedName>
    <alternativeName>
        <fullName evidence="11">2-methoxy-6-polyprenolphenol 4-hydroxylase</fullName>
        <ecNumber evidence="11">1.14.15.46</ecNumber>
    </alternativeName>
</protein>
<evidence type="ECO:0000256" key="4">
    <source>
        <dbReference type="ARBA" id="ARBA00022688"/>
    </source>
</evidence>
<dbReference type="PROSITE" id="PS01304">
    <property type="entry name" value="UBIH"/>
    <property type="match status" value="1"/>
</dbReference>
<dbReference type="VEuPathDB" id="FungiDB:Z518_09591"/>
<comment type="function">
    <text evidence="11">FAD-dependent monooxygenase required for two non-consecutive steps during ubiquinone biosynthesis. Required for the C5-ring hydroxylation during ubiquinone biosynthesis by catalyzing the hydroxylation of 4-hydroxy-3-(all-trans-polyprenyl)benzoic acid to 3,4-dihydroxy-5-(all-trans-polyprenyl)benzoic acid. Also acts downstream of coq4, for the C1-hydroxylation during ubiquinone biosynthesis by catalyzing the hydroxylation of 2-methoxy-6-(all-trans-polyprenyl)phenol to 2-methoxy-6-(all-trans-polyprenyl)benzene-1,4-diol. The electrons required for the hydroxylation reaction are funneled indirectly to coq6 from NADPH via a ferredoxin/ferredoxin reductase system.</text>
</comment>
<comment type="catalytic activity">
    <reaction evidence="11">
        <text>a 2-methoxy-6-(all-trans-polyprenyl)phenol + 2 reduced [2Fe-2S]-[ferredoxin] + O2 + 2 H(+) = a 2-methoxy-6-(all-trans-polyprenyl)benzene-1,4-diol + 2 oxidized [2Fe-2S]-[ferredoxin] + H2O</text>
        <dbReference type="Rhea" id="RHEA:81183"/>
        <dbReference type="Rhea" id="RHEA-COMP:9551"/>
        <dbReference type="Rhea" id="RHEA-COMP:10000"/>
        <dbReference type="Rhea" id="RHEA-COMP:10001"/>
        <dbReference type="Rhea" id="RHEA-COMP:10858"/>
        <dbReference type="ChEBI" id="CHEBI:15377"/>
        <dbReference type="ChEBI" id="CHEBI:15378"/>
        <dbReference type="ChEBI" id="CHEBI:15379"/>
        <dbReference type="ChEBI" id="CHEBI:33737"/>
        <dbReference type="ChEBI" id="CHEBI:33738"/>
        <dbReference type="ChEBI" id="CHEBI:62731"/>
        <dbReference type="ChEBI" id="CHEBI:84166"/>
        <dbReference type="EC" id="1.14.15.46"/>
    </reaction>
</comment>
<dbReference type="GO" id="GO:0031314">
    <property type="term" value="C:extrinsic component of mitochondrial inner membrane"/>
    <property type="evidence" value="ECO:0007669"/>
    <property type="project" value="UniProtKB-UniRule"/>
</dbReference>
<dbReference type="OrthoDB" id="683240at2759"/>
<dbReference type="InterPro" id="IPR002938">
    <property type="entry name" value="FAD-bd"/>
</dbReference>
<dbReference type="InterPro" id="IPR051205">
    <property type="entry name" value="UbiH/COQ6_monooxygenase"/>
</dbReference>
<dbReference type="FunFam" id="3.50.50.60:FF:000245">
    <property type="entry name" value="Ubiquinone biosynthesis monooxygenase COQ6, mitochondrial"/>
    <property type="match status" value="1"/>
</dbReference>
<keyword evidence="5 11" id="KW-0999">Mitochondrion inner membrane</keyword>
<dbReference type="InterPro" id="IPR018168">
    <property type="entry name" value="Ubi_Hdrlase_CS"/>
</dbReference>
<dbReference type="PRINTS" id="PR00420">
    <property type="entry name" value="RNGMNOXGNASE"/>
</dbReference>
<evidence type="ECO:0000256" key="11">
    <source>
        <dbReference type="HAMAP-Rule" id="MF_03193"/>
    </source>
</evidence>
<evidence type="ECO:0000256" key="8">
    <source>
        <dbReference type="ARBA" id="ARBA00023033"/>
    </source>
</evidence>
<comment type="similarity">
    <text evidence="2 11">Belongs to the UbiH/COQ6 family.</text>
</comment>
<dbReference type="Proteomes" id="UP000053617">
    <property type="component" value="Unassembled WGS sequence"/>
</dbReference>
<reference evidence="14 15" key="1">
    <citation type="submission" date="2015-01" db="EMBL/GenBank/DDBJ databases">
        <title>The Genome Sequence of Rhinocladiella mackenzie CBS 650.93.</title>
        <authorList>
            <consortium name="The Broad Institute Genomics Platform"/>
            <person name="Cuomo C."/>
            <person name="de Hoog S."/>
            <person name="Gorbushina A."/>
            <person name="Stielow B."/>
            <person name="Teixiera M."/>
            <person name="Abouelleil A."/>
            <person name="Chapman S.B."/>
            <person name="Priest M."/>
            <person name="Young S.K."/>
            <person name="Wortman J."/>
            <person name="Nusbaum C."/>
            <person name="Birren B."/>
        </authorList>
    </citation>
    <scope>NUCLEOTIDE SEQUENCE [LARGE SCALE GENOMIC DNA]</scope>
    <source>
        <strain evidence="14 15">CBS 650.93</strain>
    </source>
</reference>
<comment type="subcellular location">
    <subcellularLocation>
        <location evidence="11">Mitochondrion inner membrane</location>
        <topology evidence="11">Peripheral membrane protein</topology>
        <orientation evidence="11">Matrix side</orientation>
    </subcellularLocation>
</comment>
<dbReference type="AlphaFoldDB" id="A0A0D2I7N5"/>
<keyword evidence="10 11" id="KW-0472">Membrane</keyword>
<dbReference type="PANTHER" id="PTHR43876">
    <property type="entry name" value="UBIQUINONE BIOSYNTHESIS MONOOXYGENASE COQ6, MITOCHONDRIAL"/>
    <property type="match status" value="1"/>
</dbReference>
<dbReference type="InterPro" id="IPR010971">
    <property type="entry name" value="UbiH/COQ6"/>
</dbReference>
<dbReference type="GO" id="GO:0106364">
    <property type="term" value="F:4-hydroxy-3-all-trans-polyprenylbenzoate oxygenase activity"/>
    <property type="evidence" value="ECO:0007669"/>
    <property type="project" value="UniProtKB-EC"/>
</dbReference>
<evidence type="ECO:0000256" key="6">
    <source>
        <dbReference type="ARBA" id="ARBA00022827"/>
    </source>
</evidence>
<dbReference type="InterPro" id="IPR036188">
    <property type="entry name" value="FAD/NAD-bd_sf"/>
</dbReference>
<evidence type="ECO:0000256" key="5">
    <source>
        <dbReference type="ARBA" id="ARBA00022792"/>
    </source>
</evidence>
<comment type="subunit">
    <text evidence="11">Component of a multi-subunit COQ enzyme complex, composed of at least COQ3, COQ4, COQ5, COQ6, COQ7 and COQ9.</text>
</comment>
<feature type="region of interest" description="Disordered" evidence="12">
    <location>
        <begin position="183"/>
        <end position="204"/>
    </location>
</feature>
<feature type="domain" description="FAD-binding" evidence="13">
    <location>
        <begin position="228"/>
        <end position="474"/>
    </location>
</feature>
<accession>A0A0D2I7N5</accession>
<evidence type="ECO:0000256" key="3">
    <source>
        <dbReference type="ARBA" id="ARBA00022630"/>
    </source>
</evidence>
<keyword evidence="8 11" id="KW-0503">Monooxygenase</keyword>
<comment type="catalytic activity">
    <reaction evidence="11">
        <text>a 4-hydroxy-3-(all-trans-polyprenyl)benzoate + 2 reduced [2Fe-2S]-[ferredoxin] + O2 + 2 H(+) = a 3,4-dihydroxy-5-(all-trans-polyprenyl)benzoate + 2 oxidized [2Fe-2S]-[ferredoxin] + H2O</text>
        <dbReference type="Rhea" id="RHEA:81195"/>
        <dbReference type="Rhea" id="RHEA-COMP:9514"/>
        <dbReference type="Rhea" id="RHEA-COMP:10000"/>
        <dbReference type="Rhea" id="RHEA-COMP:10001"/>
        <dbReference type="Rhea" id="RHEA-COMP:10930"/>
        <dbReference type="ChEBI" id="CHEBI:15377"/>
        <dbReference type="ChEBI" id="CHEBI:15378"/>
        <dbReference type="ChEBI" id="CHEBI:15379"/>
        <dbReference type="ChEBI" id="CHEBI:33737"/>
        <dbReference type="ChEBI" id="CHEBI:33738"/>
        <dbReference type="ChEBI" id="CHEBI:64694"/>
        <dbReference type="ChEBI" id="CHEBI:78396"/>
        <dbReference type="EC" id="1.14.15.45"/>
    </reaction>
</comment>
<dbReference type="InterPro" id="IPR000689">
    <property type="entry name" value="UbQ_mOase_COQ6"/>
</dbReference>
<evidence type="ECO:0000256" key="1">
    <source>
        <dbReference type="ARBA" id="ARBA00001974"/>
    </source>
</evidence>
<dbReference type="GO" id="GO:0071949">
    <property type="term" value="F:FAD binding"/>
    <property type="evidence" value="ECO:0007669"/>
    <property type="project" value="InterPro"/>
</dbReference>
<evidence type="ECO:0000256" key="12">
    <source>
        <dbReference type="SAM" id="MobiDB-lite"/>
    </source>
</evidence>
<evidence type="ECO:0000313" key="15">
    <source>
        <dbReference type="Proteomes" id="UP000053617"/>
    </source>
</evidence>
<name>A0A0D2I7N5_9EURO</name>
<dbReference type="EC" id="1.14.15.45" evidence="11"/>
<dbReference type="Gene3D" id="3.50.50.60">
    <property type="entry name" value="FAD/NAD(P)-binding domain"/>
    <property type="match status" value="2"/>
</dbReference>
<evidence type="ECO:0000256" key="7">
    <source>
        <dbReference type="ARBA" id="ARBA00023002"/>
    </source>
</evidence>
<gene>
    <name evidence="11" type="primary">COQ6</name>
    <name evidence="14" type="ORF">Z518_09591</name>
</gene>
<evidence type="ECO:0000313" key="14">
    <source>
        <dbReference type="EMBL" id="KIX01864.1"/>
    </source>
</evidence>
<dbReference type="HOGENOM" id="CLU_009665_8_0_1"/>
<keyword evidence="7 11" id="KW-0560">Oxidoreductase</keyword>
<dbReference type="GO" id="GO:0016712">
    <property type="term" value="F:oxidoreductase activity, acting on paired donors, with incorporation or reduction of molecular oxygen, reduced flavin or flavoprotein as one donor, and incorporation of one atom of oxygen"/>
    <property type="evidence" value="ECO:0007669"/>
    <property type="project" value="UniProtKB-UniRule"/>
</dbReference>
<comment type="cofactor">
    <cofactor evidence="1 11">
        <name>FAD</name>
        <dbReference type="ChEBI" id="CHEBI:57692"/>
    </cofactor>
</comment>
<dbReference type="GeneID" id="25297662"/>
<comment type="pathway">
    <text evidence="11">Cofactor biosynthesis; ubiquinone biosynthesis.</text>
</comment>
<keyword evidence="4 11" id="KW-0831">Ubiquinone biosynthesis</keyword>
<dbReference type="RefSeq" id="XP_013269000.1">
    <property type="nucleotide sequence ID" value="XM_013413546.1"/>
</dbReference>
<evidence type="ECO:0000256" key="10">
    <source>
        <dbReference type="ARBA" id="ARBA00023136"/>
    </source>
</evidence>
<dbReference type="SUPFAM" id="SSF51905">
    <property type="entry name" value="FAD/NAD(P)-binding domain"/>
    <property type="match status" value="1"/>
</dbReference>
<dbReference type="NCBIfam" id="TIGR01988">
    <property type="entry name" value="Ubi-OHases"/>
    <property type="match status" value="1"/>
</dbReference>
<dbReference type="EC" id="1.14.15.46" evidence="11"/>
<keyword evidence="9 11" id="KW-0496">Mitochondrion</keyword>
<dbReference type="UniPathway" id="UPA00232"/>